<reference evidence="2" key="1">
    <citation type="journal article" date="2018" name="BMC Genomics">
        <title>Genomic insights into host adaptation between the wheat stripe rust pathogen (Puccinia striiformis f. sp. tritici) and the barley stripe rust pathogen (Puccinia striiformis f. sp. hordei).</title>
        <authorList>
            <person name="Xia C."/>
            <person name="Wang M."/>
            <person name="Yin C."/>
            <person name="Cornejo O.E."/>
            <person name="Hulbert S.H."/>
            <person name="Chen X."/>
        </authorList>
    </citation>
    <scope>NUCLEOTIDE SEQUENCE [LARGE SCALE GENOMIC DNA]</scope>
    <source>
        <strain evidence="2">93-210</strain>
    </source>
</reference>
<proteinExistence type="predicted"/>
<name>A0ACC0EMJ3_9BASI</name>
<comment type="caution">
    <text evidence="1">The sequence shown here is derived from an EMBL/GenBank/DDBJ whole genome shotgun (WGS) entry which is preliminary data.</text>
</comment>
<accession>A0ACC0EMJ3</accession>
<dbReference type="EMBL" id="CM045868">
    <property type="protein sequence ID" value="KAI7956883.1"/>
    <property type="molecule type" value="Genomic_DNA"/>
</dbReference>
<gene>
    <name evidence="1" type="ORF">MJO28_003978</name>
</gene>
<protein>
    <submittedName>
        <fullName evidence="1">Uncharacterized protein</fullName>
    </submittedName>
</protein>
<keyword evidence="2" id="KW-1185">Reference proteome</keyword>
<dbReference type="Proteomes" id="UP001060170">
    <property type="component" value="Chromosome 4"/>
</dbReference>
<reference evidence="1 2" key="3">
    <citation type="journal article" date="2022" name="Microbiol. Spectr.">
        <title>Folding features and dynamics of 3D genome architecture in plant fungal pathogens.</title>
        <authorList>
            <person name="Xia C."/>
        </authorList>
    </citation>
    <scope>NUCLEOTIDE SEQUENCE [LARGE SCALE GENOMIC DNA]</scope>
    <source>
        <strain evidence="1 2">93-210</strain>
    </source>
</reference>
<reference evidence="2" key="2">
    <citation type="journal article" date="2018" name="Mol. Plant Microbe Interact.">
        <title>Genome sequence resources for the wheat stripe rust pathogen (Puccinia striiformis f. sp. tritici) and the barley stripe rust pathogen (Puccinia striiformis f. sp. hordei).</title>
        <authorList>
            <person name="Xia C."/>
            <person name="Wang M."/>
            <person name="Yin C."/>
            <person name="Cornejo O.E."/>
            <person name="Hulbert S.H."/>
            <person name="Chen X."/>
        </authorList>
    </citation>
    <scope>NUCLEOTIDE SEQUENCE [LARGE SCALE GENOMIC DNA]</scope>
    <source>
        <strain evidence="2">93-210</strain>
    </source>
</reference>
<sequence length="407" mass="45509">MSPFDHKAGRRGHEKGGSTNSSGSRASRIMIIHETRRDSIPGGWMVITLAHVVGPNSALQKAQRQAGSLRFGVSFTSIRRYRYGRSGSTGWFSQFVARSMDTFCIRTDELPHMPVGTILSKFLAGGAPSKQSFTGTPSKDVDHKAGRTWQDKDEKEVRPDFSVATPSVYRYCLLGINLRRSTHASINLLRPSPDSRIIGKNNSSTPALSCTHNTTLDSFSQRIRIADCHRGKPRNTHDMSRTIFLFAWAQIMIATVLGQSDIIELAGPWHDCQVVKINIAAKLPRKVPVEHFQELGPANPVREADTINPSPIPLFHFVKDDKEFVENHRPQDSLVRIKNHSGKVLWVSSEMSYSPLKLEPNGEGSARIDPLFPWLFATNRRVGCIEQDTWRTVKLSYCSRSSRSDSS</sequence>
<evidence type="ECO:0000313" key="1">
    <source>
        <dbReference type="EMBL" id="KAI7956883.1"/>
    </source>
</evidence>
<organism evidence="1 2">
    <name type="scientific">Puccinia striiformis f. sp. tritici</name>
    <dbReference type="NCBI Taxonomy" id="168172"/>
    <lineage>
        <taxon>Eukaryota</taxon>
        <taxon>Fungi</taxon>
        <taxon>Dikarya</taxon>
        <taxon>Basidiomycota</taxon>
        <taxon>Pucciniomycotina</taxon>
        <taxon>Pucciniomycetes</taxon>
        <taxon>Pucciniales</taxon>
        <taxon>Pucciniaceae</taxon>
        <taxon>Puccinia</taxon>
    </lineage>
</organism>
<evidence type="ECO:0000313" key="2">
    <source>
        <dbReference type="Proteomes" id="UP001060170"/>
    </source>
</evidence>